<protein>
    <submittedName>
        <fullName evidence="3">MucR family transcriptional regulator</fullName>
    </submittedName>
</protein>
<dbReference type="InterPro" id="IPR008807">
    <property type="entry name" value="ROS_MUCR"/>
</dbReference>
<evidence type="ECO:0000313" key="4">
    <source>
        <dbReference type="Proteomes" id="UP001156882"/>
    </source>
</evidence>
<gene>
    <name evidence="3" type="ORF">GCM10007874_38170</name>
</gene>
<dbReference type="EMBL" id="BSPC01000034">
    <property type="protein sequence ID" value="GLS20800.1"/>
    <property type="molecule type" value="Genomic_DNA"/>
</dbReference>
<keyword evidence="4" id="KW-1185">Reference proteome</keyword>
<sequence length="139" mass="15296">MDTSIAELTSDIVAAYVAHNSVASADLPELIAQTHRALDRLARGETAVAVEAPKLVPAVPIRKSVTPDFLISLEDGKKYKSLKRHLSSQYGMSPAEYREKWGLPDDYPMVAPNYAKQRSELAKSMGLGQTRARSRSRGR</sequence>
<evidence type="ECO:0000256" key="2">
    <source>
        <dbReference type="SAM" id="MobiDB-lite"/>
    </source>
</evidence>
<organism evidence="3 4">
    <name type="scientific">Labrys miyagiensis</name>
    <dbReference type="NCBI Taxonomy" id="346912"/>
    <lineage>
        <taxon>Bacteria</taxon>
        <taxon>Pseudomonadati</taxon>
        <taxon>Pseudomonadota</taxon>
        <taxon>Alphaproteobacteria</taxon>
        <taxon>Hyphomicrobiales</taxon>
        <taxon>Xanthobacteraceae</taxon>
        <taxon>Labrys</taxon>
    </lineage>
</organism>
<reference evidence="4" key="1">
    <citation type="journal article" date="2019" name="Int. J. Syst. Evol. Microbiol.">
        <title>The Global Catalogue of Microorganisms (GCM) 10K type strain sequencing project: providing services to taxonomists for standard genome sequencing and annotation.</title>
        <authorList>
            <consortium name="The Broad Institute Genomics Platform"/>
            <consortium name="The Broad Institute Genome Sequencing Center for Infectious Disease"/>
            <person name="Wu L."/>
            <person name="Ma J."/>
        </authorList>
    </citation>
    <scope>NUCLEOTIDE SEQUENCE [LARGE SCALE GENOMIC DNA]</scope>
    <source>
        <strain evidence="4">NBRC 101365</strain>
    </source>
</reference>
<dbReference type="Gene3D" id="1.10.10.1550">
    <property type="entry name" value="ROS/MUCR transcriptional regulator protein"/>
    <property type="match status" value="1"/>
</dbReference>
<dbReference type="Proteomes" id="UP001156882">
    <property type="component" value="Unassembled WGS sequence"/>
</dbReference>
<dbReference type="Pfam" id="PF05443">
    <property type="entry name" value="ROS_MUCR"/>
    <property type="match status" value="1"/>
</dbReference>
<dbReference type="RefSeq" id="WP_284313876.1">
    <property type="nucleotide sequence ID" value="NZ_BSPC01000034.1"/>
</dbReference>
<feature type="region of interest" description="Disordered" evidence="2">
    <location>
        <begin position="120"/>
        <end position="139"/>
    </location>
</feature>
<evidence type="ECO:0000313" key="3">
    <source>
        <dbReference type="EMBL" id="GLS20800.1"/>
    </source>
</evidence>
<dbReference type="InterPro" id="IPR041920">
    <property type="entry name" value="ROS/MUCR_sf"/>
</dbReference>
<evidence type="ECO:0000256" key="1">
    <source>
        <dbReference type="ARBA" id="ARBA00007031"/>
    </source>
</evidence>
<accession>A0ABQ6CPG9</accession>
<comment type="similarity">
    <text evidence="1">Belongs to the ros/MucR family.</text>
</comment>
<comment type="caution">
    <text evidence="3">The sequence shown here is derived from an EMBL/GenBank/DDBJ whole genome shotgun (WGS) entry which is preliminary data.</text>
</comment>
<proteinExistence type="inferred from homology"/>
<name>A0ABQ6CPG9_9HYPH</name>